<dbReference type="Proteomes" id="UP000030153">
    <property type="component" value="Unassembled WGS sequence"/>
</dbReference>
<keyword evidence="2" id="KW-1185">Reference proteome</keyword>
<evidence type="ECO:0000313" key="2">
    <source>
        <dbReference type="Proteomes" id="UP000030153"/>
    </source>
</evidence>
<reference evidence="1 2" key="1">
    <citation type="submission" date="2013-08" db="EMBL/GenBank/DDBJ databases">
        <title>Genome of Pontibacillus chungwhensis.</title>
        <authorList>
            <person name="Wang Q."/>
            <person name="Wang G."/>
        </authorList>
    </citation>
    <scope>NUCLEOTIDE SEQUENCE [LARGE SCALE GENOMIC DNA]</scope>
    <source>
        <strain evidence="1 2">BH030062</strain>
    </source>
</reference>
<comment type="caution">
    <text evidence="1">The sequence shown here is derived from an EMBL/GenBank/DDBJ whole genome shotgun (WGS) entry which is preliminary data.</text>
</comment>
<dbReference type="AlphaFoldDB" id="A0A0A2UW04"/>
<evidence type="ECO:0008006" key="3">
    <source>
        <dbReference type="Google" id="ProtNLM"/>
    </source>
</evidence>
<name>A0A0A2UW04_9BACI</name>
<gene>
    <name evidence="1" type="ORF">N780_03100</name>
</gene>
<dbReference type="EMBL" id="AVBG01000010">
    <property type="protein sequence ID" value="KGP90686.1"/>
    <property type="molecule type" value="Genomic_DNA"/>
</dbReference>
<sequence>MKKSRYKLVVAISLIAVTALSVLIFYPNRTVITFQHIRSGEELAYLPIHQQKHFQIRYIHSVHLSEVIEEFELQNDYSIQPKKLIYEDTAIGMPSNAYGEDTFEMKDEKYIITKGPNTKTLPSINLSVGQVRSEHTIVYDGESYVLKDFVGAGTSIKIEARDMSIWQMWKGVKMSE</sequence>
<protein>
    <recommendedName>
        <fullName evidence="3">RocC</fullName>
    </recommendedName>
</protein>
<accession>A0A0A2UW04</accession>
<dbReference type="STRING" id="1385513.N780_03100"/>
<dbReference type="RefSeq" id="WP_052115063.1">
    <property type="nucleotide sequence ID" value="NZ_AVBG01000010.1"/>
</dbReference>
<dbReference type="eggNOG" id="COG4729">
    <property type="taxonomic scope" value="Bacteria"/>
</dbReference>
<organism evidence="1 2">
    <name type="scientific">Pontibacillus chungwhensis BH030062</name>
    <dbReference type="NCBI Taxonomy" id="1385513"/>
    <lineage>
        <taxon>Bacteria</taxon>
        <taxon>Bacillati</taxon>
        <taxon>Bacillota</taxon>
        <taxon>Bacilli</taxon>
        <taxon>Bacillales</taxon>
        <taxon>Bacillaceae</taxon>
        <taxon>Pontibacillus</taxon>
    </lineage>
</organism>
<dbReference type="Pfam" id="PF08905">
    <property type="entry name" value="DUF1850"/>
    <property type="match status" value="1"/>
</dbReference>
<dbReference type="InterPro" id="IPR015001">
    <property type="entry name" value="DUF1850"/>
</dbReference>
<evidence type="ECO:0000313" key="1">
    <source>
        <dbReference type="EMBL" id="KGP90686.1"/>
    </source>
</evidence>
<proteinExistence type="predicted"/>